<feature type="non-terminal residue" evidence="1">
    <location>
        <position position="487"/>
    </location>
</feature>
<dbReference type="InParanoid" id="G0R4Y6"/>
<name>G0R4Y6_ICHMU</name>
<protein>
    <submittedName>
        <fullName evidence="1">Uncharacterized protein</fullName>
    </submittedName>
</protein>
<dbReference type="PANTHER" id="PTHR31513">
    <property type="entry name" value="EPHRIN TYPE-B RECEPTOR"/>
    <property type="match status" value="1"/>
</dbReference>
<gene>
    <name evidence="1" type="ORF">IMG5_195520</name>
</gene>
<dbReference type="GeneID" id="14903530"/>
<dbReference type="RefSeq" id="XP_004024380.1">
    <property type="nucleotide sequence ID" value="XM_004024331.1"/>
</dbReference>
<reference evidence="1 2" key="1">
    <citation type="submission" date="2011-07" db="EMBL/GenBank/DDBJ databases">
        <authorList>
            <person name="Coyne R."/>
            <person name="Brami D."/>
            <person name="Johnson J."/>
            <person name="Hostetler J."/>
            <person name="Hannick L."/>
            <person name="Clark T."/>
            <person name="Cassidy-Hanley D."/>
            <person name="Inman J."/>
        </authorList>
    </citation>
    <scope>NUCLEOTIDE SEQUENCE [LARGE SCALE GENOMIC DNA]</scope>
    <source>
        <strain evidence="1 2">G5</strain>
    </source>
</reference>
<dbReference type="AlphaFoldDB" id="G0R4Y6"/>
<accession>G0R4Y6</accession>
<dbReference type="Proteomes" id="UP000008983">
    <property type="component" value="Unassembled WGS sequence"/>
</dbReference>
<evidence type="ECO:0000313" key="1">
    <source>
        <dbReference type="EMBL" id="EGR27470.1"/>
    </source>
</evidence>
<sequence length="487" mass="54648">TIKCQNTENYLNLEQLTISMTIFECLNIRINTRKDLILQQEIFFGFKQRQQQQSVQNYVFLESNQYIKINANITHMDNYLGILIFIADKNIYIEPPKTDIYNNIFIKSGHIGLQTNEEIILKNSFFSANFIRCDDDLNFSMKKKSIYSQLFELFIDKQTGKANLVFKKQEKNSKFKIVYQFLQTDFTLLFLAEKNISMDINTTIKASKIGLFSLNIASNGNLNSTGMGCQPNNGKGKGLYYNTEYQCAAHGAHHAGYGGIGLPQGKLEADVIEQYAIYCIKYFNYINFIFKNNPYDYQNMFFEGSGGSCQNCSEKIEEKKEGEGAGGGVVIIYGVQQVQLGGKVESNGQKFWNVKGSGGSGGSILIKSNIIQGNAQLMAQGGDSDDEGLFGEGSGGKIQIDQQNCIGFFDLNQKIQQFNGIINVQSGFRKINNQLIKNELFLQIKANNGVFIPQICQSEYEPNINGGCDLCKQGYYKTSSFGSCKKV</sequence>
<organism evidence="1 2">
    <name type="scientific">Ichthyophthirius multifiliis</name>
    <name type="common">White spot disease agent</name>
    <name type="synonym">Ich</name>
    <dbReference type="NCBI Taxonomy" id="5932"/>
    <lineage>
        <taxon>Eukaryota</taxon>
        <taxon>Sar</taxon>
        <taxon>Alveolata</taxon>
        <taxon>Ciliophora</taxon>
        <taxon>Intramacronucleata</taxon>
        <taxon>Oligohymenophorea</taxon>
        <taxon>Hymenostomatida</taxon>
        <taxon>Ophryoglenina</taxon>
        <taxon>Ichthyophthirius</taxon>
    </lineage>
</organism>
<dbReference type="EMBL" id="GL984358">
    <property type="protein sequence ID" value="EGR27470.1"/>
    <property type="molecule type" value="Genomic_DNA"/>
</dbReference>
<keyword evidence="2" id="KW-1185">Reference proteome</keyword>
<feature type="non-terminal residue" evidence="1">
    <location>
        <position position="1"/>
    </location>
</feature>
<dbReference type="PANTHER" id="PTHR31513:SF2">
    <property type="entry name" value="MRAZ"/>
    <property type="match status" value="1"/>
</dbReference>
<evidence type="ECO:0000313" key="2">
    <source>
        <dbReference type="Proteomes" id="UP000008983"/>
    </source>
</evidence>
<proteinExistence type="predicted"/>
<dbReference type="STRING" id="857967.G0R4Y6"/>